<proteinExistence type="predicted"/>
<feature type="non-terminal residue" evidence="1">
    <location>
        <position position="118"/>
    </location>
</feature>
<accession>A0A383EQ65</accession>
<name>A0A383EQ65_9ZZZZ</name>
<evidence type="ECO:0000313" key="1">
    <source>
        <dbReference type="EMBL" id="SVE58603.1"/>
    </source>
</evidence>
<organism evidence="1">
    <name type="scientific">marine metagenome</name>
    <dbReference type="NCBI Taxonomy" id="408172"/>
    <lineage>
        <taxon>unclassified sequences</taxon>
        <taxon>metagenomes</taxon>
        <taxon>ecological metagenomes</taxon>
    </lineage>
</organism>
<reference evidence="1" key="1">
    <citation type="submission" date="2018-05" db="EMBL/GenBank/DDBJ databases">
        <authorList>
            <person name="Lanie J.A."/>
            <person name="Ng W.-L."/>
            <person name="Kazmierczak K.M."/>
            <person name="Andrzejewski T.M."/>
            <person name="Davidsen T.M."/>
            <person name="Wayne K.J."/>
            <person name="Tettelin H."/>
            <person name="Glass J.I."/>
            <person name="Rusch D."/>
            <person name="Podicherti R."/>
            <person name="Tsui H.-C.T."/>
            <person name="Winkler M.E."/>
        </authorList>
    </citation>
    <scope>NUCLEOTIDE SEQUENCE</scope>
</reference>
<protein>
    <submittedName>
        <fullName evidence="1">Uncharacterized protein</fullName>
    </submittedName>
</protein>
<sequence>MADKKITALTDLSTGVAGADLLHVIDDPTGTPINKKVSVTNFVNNLPSFIGFSNSYENITDGIQAAVGITTALTLLASSGTNTATTLADGTIIGQIKIIVHDVDGGNSILAVTDALGF</sequence>
<dbReference type="EMBL" id="UINC01227635">
    <property type="protein sequence ID" value="SVE58603.1"/>
    <property type="molecule type" value="Genomic_DNA"/>
</dbReference>
<dbReference type="AlphaFoldDB" id="A0A383EQ65"/>
<gene>
    <name evidence="1" type="ORF">METZ01_LOCUS511457</name>
</gene>